<sequence>MTAEITKNPTGYNATFDRYFEHSLEQVWAMLTDNHKIHRWFSGLQMEEEGETGHLTLDMGHGKKKEFPVTDYKTGELLAFEWGDDHVRFELGPDGQGTRVKMVETLPNITDQTPKDVAGWHVALDIMEAILDGRGIERTSEWERWYPEYKRLFESMGVDFA</sequence>
<organism evidence="3 4">
    <name type="scientific">Planococcus rifietoensis</name>
    <dbReference type="NCBI Taxonomy" id="200991"/>
    <lineage>
        <taxon>Bacteria</taxon>
        <taxon>Bacillati</taxon>
        <taxon>Bacillota</taxon>
        <taxon>Bacilli</taxon>
        <taxon>Bacillales</taxon>
        <taxon>Caryophanaceae</taxon>
        <taxon>Planococcus</taxon>
    </lineage>
</organism>
<proteinExistence type="inferred from homology"/>
<dbReference type="STRING" id="200991.AUC31_15705"/>
<evidence type="ECO:0000313" key="4">
    <source>
        <dbReference type="Proteomes" id="UP000067683"/>
    </source>
</evidence>
<dbReference type="Gene3D" id="3.30.530.20">
    <property type="match status" value="1"/>
</dbReference>
<gene>
    <name evidence="3" type="ORF">AUC31_15705</name>
</gene>
<dbReference type="RefSeq" id="WP_058383265.1">
    <property type="nucleotide sequence ID" value="NZ_CP013659.2"/>
</dbReference>
<reference evidence="3" key="1">
    <citation type="submission" date="2016-01" db="EMBL/GenBank/DDBJ databases">
        <title>Complete genome of Planococcus rifietoensis type strain M8.</title>
        <authorList>
            <person name="See-Too W.S."/>
        </authorList>
    </citation>
    <scope>NUCLEOTIDE SEQUENCE [LARGE SCALE GENOMIC DNA]</scope>
    <source>
        <strain evidence="3">M8</strain>
    </source>
</reference>
<dbReference type="InterPro" id="IPR013538">
    <property type="entry name" value="ASHA1/2-like_C"/>
</dbReference>
<evidence type="ECO:0000256" key="1">
    <source>
        <dbReference type="ARBA" id="ARBA00006817"/>
    </source>
</evidence>
<dbReference type="Proteomes" id="UP000067683">
    <property type="component" value="Chromosome"/>
</dbReference>
<dbReference type="InterPro" id="IPR023393">
    <property type="entry name" value="START-like_dom_sf"/>
</dbReference>
<name>A0A0U2XTW1_9BACL</name>
<dbReference type="KEGG" id="prt:AUC31_15705"/>
<dbReference type="Pfam" id="PF08327">
    <property type="entry name" value="AHSA1"/>
    <property type="match status" value="1"/>
</dbReference>
<feature type="domain" description="Activator of Hsp90 ATPase homologue 1/2-like C-terminal" evidence="2">
    <location>
        <begin position="22"/>
        <end position="131"/>
    </location>
</feature>
<dbReference type="SUPFAM" id="SSF55961">
    <property type="entry name" value="Bet v1-like"/>
    <property type="match status" value="1"/>
</dbReference>
<keyword evidence="4" id="KW-1185">Reference proteome</keyword>
<evidence type="ECO:0000259" key="2">
    <source>
        <dbReference type="Pfam" id="PF08327"/>
    </source>
</evidence>
<comment type="similarity">
    <text evidence="1">Belongs to the AHA1 family.</text>
</comment>
<accession>A0A0U2XTW1</accession>
<dbReference type="AlphaFoldDB" id="A0A0U2XTW1"/>
<protein>
    <recommendedName>
        <fullName evidence="2">Activator of Hsp90 ATPase homologue 1/2-like C-terminal domain-containing protein</fullName>
    </recommendedName>
</protein>
<evidence type="ECO:0000313" key="3">
    <source>
        <dbReference type="EMBL" id="ALS76563.1"/>
    </source>
</evidence>
<dbReference type="EMBL" id="CP013659">
    <property type="protein sequence ID" value="ALS76563.1"/>
    <property type="molecule type" value="Genomic_DNA"/>
</dbReference>